<organism evidence="1 2">
    <name type="scientific">Chamaesiphon polymorphus CCALA 037</name>
    <dbReference type="NCBI Taxonomy" id="2107692"/>
    <lineage>
        <taxon>Bacteria</taxon>
        <taxon>Bacillati</taxon>
        <taxon>Cyanobacteriota</taxon>
        <taxon>Cyanophyceae</taxon>
        <taxon>Gomontiellales</taxon>
        <taxon>Chamaesiphonaceae</taxon>
        <taxon>Chamaesiphon</taxon>
    </lineage>
</organism>
<reference evidence="1 2" key="1">
    <citation type="submission" date="2018-03" db="EMBL/GenBank/DDBJ databases">
        <title>The ancient ancestry and fast evolution of plastids.</title>
        <authorList>
            <person name="Moore K.R."/>
            <person name="Magnabosco C."/>
            <person name="Momper L."/>
            <person name="Gold D.A."/>
            <person name="Bosak T."/>
            <person name="Fournier G.P."/>
        </authorList>
    </citation>
    <scope>NUCLEOTIDE SEQUENCE [LARGE SCALE GENOMIC DNA]</scope>
    <source>
        <strain evidence="1 2">CCALA 037</strain>
    </source>
</reference>
<dbReference type="OrthoDB" id="488945at2"/>
<evidence type="ECO:0000313" key="2">
    <source>
        <dbReference type="Proteomes" id="UP000238937"/>
    </source>
</evidence>
<evidence type="ECO:0008006" key="3">
    <source>
        <dbReference type="Google" id="ProtNLM"/>
    </source>
</evidence>
<proteinExistence type="predicted"/>
<name>A0A2T1FU24_9CYAN</name>
<dbReference type="InterPro" id="IPR021375">
    <property type="entry name" value="DUF2997"/>
</dbReference>
<dbReference type="EMBL" id="PVWO01000441">
    <property type="protein sequence ID" value="PSB48469.1"/>
    <property type="molecule type" value="Genomic_DNA"/>
</dbReference>
<comment type="caution">
    <text evidence="1">The sequence shown here is derived from an EMBL/GenBank/DDBJ whole genome shotgun (WGS) entry which is preliminary data.</text>
</comment>
<dbReference type="RefSeq" id="WP_106310781.1">
    <property type="nucleotide sequence ID" value="NZ_PVWO01000441.1"/>
</dbReference>
<evidence type="ECO:0000313" key="1">
    <source>
        <dbReference type="EMBL" id="PSB48469.1"/>
    </source>
</evidence>
<sequence>MAEYQKIEYRIGKDGKVTETVINGNGETCTLATQDIEASLGKVESRELLPEYHDGADNYLVNEQSQSNESQG</sequence>
<gene>
    <name evidence="1" type="ORF">C7B77_23870</name>
</gene>
<dbReference type="Proteomes" id="UP000238937">
    <property type="component" value="Unassembled WGS sequence"/>
</dbReference>
<accession>A0A2T1FU24</accession>
<dbReference type="AlphaFoldDB" id="A0A2T1FU24"/>
<protein>
    <recommendedName>
        <fullName evidence="3">DUF2997 domain-containing protein</fullName>
    </recommendedName>
</protein>
<keyword evidence="2" id="KW-1185">Reference proteome</keyword>
<dbReference type="Pfam" id="PF11211">
    <property type="entry name" value="DUF2997"/>
    <property type="match status" value="1"/>
</dbReference>